<dbReference type="InterPro" id="IPR036102">
    <property type="entry name" value="OsmC/Ohrsf"/>
</dbReference>
<evidence type="ECO:0000313" key="1">
    <source>
        <dbReference type="EMBL" id="SFU37818.1"/>
    </source>
</evidence>
<dbReference type="Pfam" id="PF02566">
    <property type="entry name" value="OsmC"/>
    <property type="match status" value="1"/>
</dbReference>
<sequence>MEMRVTTTWHGKRHFTAVGDSGHEVSIDAKPDVGGEDKGSRPMELLLMGLTGCTGIDVTMILERMRQPLEHLDIEAVGVRREAYPQAFTEIHLTYRMSGDIQPAKAWRAIQLSEEKYCSASASLKARIVPHLVLNGQEVPNPGAEAAAEDDLPD</sequence>
<gene>
    <name evidence="1" type="ORF">SAMN05421543_101365</name>
</gene>
<dbReference type="SUPFAM" id="SSF82784">
    <property type="entry name" value="OsmC-like"/>
    <property type="match status" value="1"/>
</dbReference>
<dbReference type="InterPro" id="IPR015946">
    <property type="entry name" value="KH_dom-like_a/b"/>
</dbReference>
<keyword evidence="2" id="KW-1185">Reference proteome</keyword>
<organism evidence="1 2">
    <name type="scientific">Alicyclobacillus macrosporangiidus</name>
    <dbReference type="NCBI Taxonomy" id="392015"/>
    <lineage>
        <taxon>Bacteria</taxon>
        <taxon>Bacillati</taxon>
        <taxon>Bacillota</taxon>
        <taxon>Bacilli</taxon>
        <taxon>Bacillales</taxon>
        <taxon>Alicyclobacillaceae</taxon>
        <taxon>Alicyclobacillus</taxon>
    </lineage>
</organism>
<proteinExistence type="predicted"/>
<dbReference type="AlphaFoldDB" id="A0A1I7FNU7"/>
<dbReference type="Gene3D" id="3.30.300.20">
    <property type="match status" value="1"/>
</dbReference>
<reference evidence="2" key="1">
    <citation type="submission" date="2016-10" db="EMBL/GenBank/DDBJ databases">
        <authorList>
            <person name="Varghese N."/>
        </authorList>
    </citation>
    <scope>NUCLEOTIDE SEQUENCE [LARGE SCALE GENOMIC DNA]</scope>
    <source>
        <strain evidence="2">DSM 17980</strain>
    </source>
</reference>
<dbReference type="EMBL" id="FPBV01000001">
    <property type="protein sequence ID" value="SFU37818.1"/>
    <property type="molecule type" value="Genomic_DNA"/>
</dbReference>
<dbReference type="PANTHER" id="PTHR34352:SF1">
    <property type="entry name" value="PROTEIN YHFA"/>
    <property type="match status" value="1"/>
</dbReference>
<dbReference type="PANTHER" id="PTHR34352">
    <property type="entry name" value="PROTEIN YHFA"/>
    <property type="match status" value="1"/>
</dbReference>
<evidence type="ECO:0000313" key="2">
    <source>
        <dbReference type="Proteomes" id="UP000183508"/>
    </source>
</evidence>
<dbReference type="STRING" id="392015.SAMN05421543_101365"/>
<accession>A0A1I7FNU7</accession>
<dbReference type="Proteomes" id="UP000183508">
    <property type="component" value="Unassembled WGS sequence"/>
</dbReference>
<dbReference type="InterPro" id="IPR003718">
    <property type="entry name" value="OsmC/Ohr_fam"/>
</dbReference>
<protein>
    <submittedName>
        <fullName evidence="1">Putative redox protein</fullName>
    </submittedName>
</protein>
<dbReference type="OrthoDB" id="9804010at2"/>
<name>A0A1I7FNU7_9BACL</name>
<dbReference type="eggNOG" id="COG1765">
    <property type="taxonomic scope" value="Bacteria"/>
</dbReference>